<gene>
    <name evidence="1" type="ORF">FQP86_08575</name>
</gene>
<keyword evidence="2" id="KW-1185">Reference proteome</keyword>
<proteinExistence type="predicted"/>
<organism evidence="1 2">
    <name type="scientific">Cobetia crustatorum</name>
    <dbReference type="NCBI Taxonomy" id="553385"/>
    <lineage>
        <taxon>Bacteria</taxon>
        <taxon>Pseudomonadati</taxon>
        <taxon>Pseudomonadota</taxon>
        <taxon>Gammaproteobacteria</taxon>
        <taxon>Oceanospirillales</taxon>
        <taxon>Halomonadaceae</taxon>
        <taxon>Cobetia</taxon>
    </lineage>
</organism>
<accession>A0A558HNF9</accession>
<dbReference type="AlphaFoldDB" id="A0A558HNF9"/>
<dbReference type="PANTHER" id="PTHR43404:SF1">
    <property type="entry name" value="MNN4P"/>
    <property type="match status" value="1"/>
</dbReference>
<name>A0A558HNF9_9GAMM</name>
<dbReference type="RefSeq" id="WP_144727443.1">
    <property type="nucleotide sequence ID" value="NZ_CAWOWR010000107.1"/>
</dbReference>
<comment type="caution">
    <text evidence="1">The sequence shown here is derived from an EMBL/GenBank/DDBJ whole genome shotgun (WGS) entry which is preliminary data.</text>
</comment>
<dbReference type="InterPro" id="IPR052942">
    <property type="entry name" value="LPS_cholinephosphotransferase"/>
</dbReference>
<evidence type="ECO:0000313" key="1">
    <source>
        <dbReference type="EMBL" id="TVU70665.1"/>
    </source>
</evidence>
<dbReference type="EMBL" id="VNFH01000005">
    <property type="protein sequence ID" value="TVU70665.1"/>
    <property type="molecule type" value="Genomic_DNA"/>
</dbReference>
<dbReference type="PANTHER" id="PTHR43404">
    <property type="entry name" value="LIPOPOLYSACCHARIDE CHOLINEPHOSPHOTRANSFERASE LICD"/>
    <property type="match status" value="1"/>
</dbReference>
<protein>
    <submittedName>
        <fullName evidence="1">LicD family protein</fullName>
    </submittedName>
</protein>
<sequence length="430" mass="48908">MKVELEKSYRLLRFLNKPRHKMIRYPLAFLAGVGVLTVGAPMSVAKDSMQLAARSNGLKIVVRRAIWFVHTGWVPVAIRSDFFFDISEKMSEKASHDLLAWLETNTRISDFERHVWQADLHGGVLENRVSQPMNGVDARKEKASRELLLTPQDSLWDTDQAFVGSVNAALEAITVMLATPSADTRPTHTFQKAGESFDKADAYQTISDYRSLMESIKWPWYVISGTLLGAVREKDFLGHDYDIDIGIDEDVFDIQVLRDAVAASVNTWFIKSESYCTFREVESKDKVRYSQLEQPILVKLVHCSGLVADLFVHVRDGNILWHGSAIHRWDNSSFTLAEYPLGDETVHGASDADRYLTENYGDWRTPVTSFDCSIDPPNIRYSRTARSVTYLSKVIYRYLLDGENERARVYLNALVSDGMIVSTHNGYRYQ</sequence>
<dbReference type="Proteomes" id="UP000319941">
    <property type="component" value="Unassembled WGS sequence"/>
</dbReference>
<dbReference type="OrthoDB" id="9786100at2"/>
<reference evidence="1 2" key="1">
    <citation type="submission" date="2019-07" db="EMBL/GenBank/DDBJ databases">
        <title>Diversity of Bacteria from Kongsfjorden, Arctic.</title>
        <authorList>
            <person name="Yu Y."/>
        </authorList>
    </citation>
    <scope>NUCLEOTIDE SEQUENCE [LARGE SCALE GENOMIC DNA]</scope>
    <source>
        <strain evidence="1 2">SM1923</strain>
    </source>
</reference>
<evidence type="ECO:0000313" key="2">
    <source>
        <dbReference type="Proteomes" id="UP000319941"/>
    </source>
</evidence>